<keyword evidence="1" id="KW-0812">Transmembrane</keyword>
<gene>
    <name evidence="3" type="ORF">J1M35_14555</name>
</gene>
<feature type="domain" description="Sodium symporter small subunit" evidence="2">
    <location>
        <begin position="11"/>
        <end position="69"/>
    </location>
</feature>
<evidence type="ECO:0000256" key="1">
    <source>
        <dbReference type="SAM" id="Phobius"/>
    </source>
</evidence>
<dbReference type="NCBIfam" id="TIGR03647">
    <property type="entry name" value="Na_symport_sm"/>
    <property type="match status" value="1"/>
</dbReference>
<dbReference type="EMBL" id="CP071796">
    <property type="protein sequence ID" value="QTD44325.1"/>
    <property type="molecule type" value="Genomic_DNA"/>
</dbReference>
<keyword evidence="4" id="KW-1185">Reference proteome</keyword>
<proteinExistence type="predicted"/>
<dbReference type="InterPro" id="IPR019886">
    <property type="entry name" value="Na_symporter_ssu"/>
</dbReference>
<name>A0A975H2L7_9BURK</name>
<sequence length="82" mass="9128">MKNAAARAGWLRTALLFLWVLASFGVAFFARELDQVVAGWPLNFWLAAQGSVLVFIGIVMVYAWWMNRCHVASPDSPGREGD</sequence>
<evidence type="ECO:0000313" key="3">
    <source>
        <dbReference type="EMBL" id="QTD44325.1"/>
    </source>
</evidence>
<evidence type="ECO:0000259" key="2">
    <source>
        <dbReference type="Pfam" id="PF13937"/>
    </source>
</evidence>
<evidence type="ECO:0000313" key="4">
    <source>
        <dbReference type="Proteomes" id="UP000663903"/>
    </source>
</evidence>
<dbReference type="AlphaFoldDB" id="A0A975H2L7"/>
<dbReference type="Proteomes" id="UP000663903">
    <property type="component" value="Chromosome"/>
</dbReference>
<keyword evidence="1" id="KW-1133">Transmembrane helix</keyword>
<protein>
    <submittedName>
        <fullName evidence="3">DUF4212 domain-containing protein</fullName>
    </submittedName>
</protein>
<keyword evidence="1" id="KW-0472">Membrane</keyword>
<organism evidence="3 4">
    <name type="scientific">Ottowia testudinis</name>
    <dbReference type="NCBI Taxonomy" id="2816950"/>
    <lineage>
        <taxon>Bacteria</taxon>
        <taxon>Pseudomonadati</taxon>
        <taxon>Pseudomonadota</taxon>
        <taxon>Betaproteobacteria</taxon>
        <taxon>Burkholderiales</taxon>
        <taxon>Comamonadaceae</taxon>
        <taxon>Ottowia</taxon>
    </lineage>
</organism>
<feature type="transmembrane region" description="Helical" evidence="1">
    <location>
        <begin position="45"/>
        <end position="65"/>
    </location>
</feature>
<reference evidence="3" key="1">
    <citation type="submission" date="2021-03" db="EMBL/GenBank/DDBJ databases">
        <title>Ottowia sp. 27C isolated from the cloaca of a Giant Asian pond turtle (Heosemys grandis).</title>
        <authorList>
            <person name="Spergser J."/>
            <person name="Busse H.-J."/>
        </authorList>
    </citation>
    <scope>NUCLEOTIDE SEQUENCE</scope>
    <source>
        <strain evidence="3">27C</strain>
    </source>
</reference>
<dbReference type="Pfam" id="PF13937">
    <property type="entry name" value="DUF4212"/>
    <property type="match status" value="1"/>
</dbReference>
<accession>A0A975H2L7</accession>
<dbReference type="KEGG" id="otd:J1M35_14555"/>